<evidence type="ECO:0000313" key="1">
    <source>
        <dbReference type="EMBL" id="KLO07308.1"/>
    </source>
</evidence>
<dbReference type="Proteomes" id="UP000053477">
    <property type="component" value="Unassembled WGS sequence"/>
</dbReference>
<gene>
    <name evidence="1" type="ORF">SCHPADRAFT_655354</name>
</gene>
<proteinExistence type="predicted"/>
<dbReference type="InParanoid" id="A0A0H2RCS1"/>
<organism evidence="1 2">
    <name type="scientific">Schizopora paradoxa</name>
    <dbReference type="NCBI Taxonomy" id="27342"/>
    <lineage>
        <taxon>Eukaryota</taxon>
        <taxon>Fungi</taxon>
        <taxon>Dikarya</taxon>
        <taxon>Basidiomycota</taxon>
        <taxon>Agaricomycotina</taxon>
        <taxon>Agaricomycetes</taxon>
        <taxon>Hymenochaetales</taxon>
        <taxon>Schizoporaceae</taxon>
        <taxon>Schizopora</taxon>
    </lineage>
</organism>
<dbReference type="AlphaFoldDB" id="A0A0H2RCS1"/>
<accession>A0A0H2RCS1</accession>
<evidence type="ECO:0000313" key="2">
    <source>
        <dbReference type="Proteomes" id="UP000053477"/>
    </source>
</evidence>
<dbReference type="EMBL" id="KQ086148">
    <property type="protein sequence ID" value="KLO07308.1"/>
    <property type="molecule type" value="Genomic_DNA"/>
</dbReference>
<reference evidence="1 2" key="1">
    <citation type="submission" date="2015-04" db="EMBL/GenBank/DDBJ databases">
        <title>Complete genome sequence of Schizopora paradoxa KUC8140, a cosmopolitan wood degrader in East Asia.</title>
        <authorList>
            <consortium name="DOE Joint Genome Institute"/>
            <person name="Min B."/>
            <person name="Park H."/>
            <person name="Jang Y."/>
            <person name="Kim J.-J."/>
            <person name="Kim K.H."/>
            <person name="Pangilinan J."/>
            <person name="Lipzen A."/>
            <person name="Riley R."/>
            <person name="Grigoriev I.V."/>
            <person name="Spatafora J.W."/>
            <person name="Choi I.-G."/>
        </authorList>
    </citation>
    <scope>NUCLEOTIDE SEQUENCE [LARGE SCALE GENOMIC DNA]</scope>
    <source>
        <strain evidence="1 2">KUC8140</strain>
    </source>
</reference>
<protein>
    <submittedName>
        <fullName evidence="1">Uncharacterized protein</fullName>
    </submittedName>
</protein>
<name>A0A0H2RCS1_9AGAM</name>
<sequence>MPLFVVVIYDGQNVSFTTFQPVIQLEDTLRAELDLVFRFGRTRLLHVGYEEDYGYMTTWTLLRYRDIINLAFLNPARHLRTAAYVQEHSSTPRAPDLHFHSPLVDRYRKFLPLEDTPSLLSGELTSLKSTSSGKPKAQQRAHTCIRNSRYSTLDT</sequence>
<keyword evidence="2" id="KW-1185">Reference proteome</keyword>